<keyword evidence="1" id="KW-0812">Transmembrane</keyword>
<keyword evidence="1" id="KW-1133">Transmembrane helix</keyword>
<dbReference type="EMBL" id="JAAVUM010000009">
    <property type="protein sequence ID" value="NKE06553.1"/>
    <property type="molecule type" value="Genomic_DNA"/>
</dbReference>
<comment type="caution">
    <text evidence="2">The sequence shown here is derived from an EMBL/GenBank/DDBJ whole genome shotgun (WGS) entry which is preliminary data.</text>
</comment>
<evidence type="ECO:0000313" key="3">
    <source>
        <dbReference type="Proteomes" id="UP000587942"/>
    </source>
</evidence>
<keyword evidence="1" id="KW-0472">Membrane</keyword>
<sequence length="178" mass="21114">MKAKQVIYIQFAVITLLILITIFQYNRITDFKSELGYTFQRTVRDTLFLLEYDGDPNIWVKNLQEKNGEFALASHIGELTRLSRQYHMMNGKISMIGVMLDSLADEYHQLAVNKENNVDYSQNKEEVNRKKDFLIPLLNKVDSISGENERKYYKEFTDSESKTSNLVWREYKKYERED</sequence>
<proteinExistence type="predicted"/>
<name>A0A846TDE2_9BACI</name>
<evidence type="ECO:0000313" key="2">
    <source>
        <dbReference type="EMBL" id="NKE06553.1"/>
    </source>
</evidence>
<accession>A0A846TDE2</accession>
<dbReference type="AlphaFoldDB" id="A0A846TDE2"/>
<evidence type="ECO:0000256" key="1">
    <source>
        <dbReference type="SAM" id="Phobius"/>
    </source>
</evidence>
<protein>
    <submittedName>
        <fullName evidence="2">Uncharacterized protein</fullName>
    </submittedName>
</protein>
<reference evidence="2 3" key="1">
    <citation type="submission" date="2020-03" db="EMBL/GenBank/DDBJ databases">
        <authorList>
            <person name="Sun Q."/>
        </authorList>
    </citation>
    <scope>NUCLEOTIDE SEQUENCE [LARGE SCALE GENOMIC DNA]</scope>
    <source>
        <strain evidence="2 3">KACC 21451</strain>
    </source>
</reference>
<dbReference type="RefSeq" id="WP_167832963.1">
    <property type="nucleotide sequence ID" value="NZ_JAAVUM010000009.1"/>
</dbReference>
<dbReference type="Proteomes" id="UP000587942">
    <property type="component" value="Unassembled WGS sequence"/>
</dbReference>
<gene>
    <name evidence="2" type="ORF">GWK17_13925</name>
</gene>
<feature type="transmembrane region" description="Helical" evidence="1">
    <location>
        <begin position="6"/>
        <end position="25"/>
    </location>
</feature>
<organism evidence="2 3">
    <name type="scientific">Mesobacillus selenatarsenatis</name>
    <dbReference type="NCBI Taxonomy" id="388741"/>
    <lineage>
        <taxon>Bacteria</taxon>
        <taxon>Bacillati</taxon>
        <taxon>Bacillota</taxon>
        <taxon>Bacilli</taxon>
        <taxon>Bacillales</taxon>
        <taxon>Bacillaceae</taxon>
        <taxon>Mesobacillus</taxon>
    </lineage>
</organism>